<proteinExistence type="predicted"/>
<gene>
    <name evidence="3" type="primary">LOC127749362</name>
</gene>
<feature type="compositionally biased region" description="Low complexity" evidence="1">
    <location>
        <begin position="12"/>
        <end position="27"/>
    </location>
</feature>
<accession>A0A9C6U7I0</accession>
<dbReference type="AlphaFoldDB" id="A0A9C6U7I0"/>
<keyword evidence="2" id="KW-1185">Reference proteome</keyword>
<dbReference type="KEGG" id="foc:127749362"/>
<sequence>MKGRHTPQEYLASEGSSSASEEVAISPSKCSVRRPVRNLNKEFVNSPCKRSSEDIPQGKKLKNCEETEGVENVAVDVHAAFGQYVAAEMRRLDSDRAVRLLKHKIMKSILEVQSELEVEG</sequence>
<evidence type="ECO:0000256" key="1">
    <source>
        <dbReference type="SAM" id="MobiDB-lite"/>
    </source>
</evidence>
<dbReference type="GeneID" id="127749362"/>
<evidence type="ECO:0000313" key="2">
    <source>
        <dbReference type="Proteomes" id="UP000504606"/>
    </source>
</evidence>
<dbReference type="OrthoDB" id="8775784at2759"/>
<organism evidence="2 3">
    <name type="scientific">Frankliniella occidentalis</name>
    <name type="common">Western flower thrips</name>
    <name type="synonym">Euthrips occidentalis</name>
    <dbReference type="NCBI Taxonomy" id="133901"/>
    <lineage>
        <taxon>Eukaryota</taxon>
        <taxon>Metazoa</taxon>
        <taxon>Ecdysozoa</taxon>
        <taxon>Arthropoda</taxon>
        <taxon>Hexapoda</taxon>
        <taxon>Insecta</taxon>
        <taxon>Pterygota</taxon>
        <taxon>Neoptera</taxon>
        <taxon>Paraneoptera</taxon>
        <taxon>Thysanoptera</taxon>
        <taxon>Terebrantia</taxon>
        <taxon>Thripoidea</taxon>
        <taxon>Thripidae</taxon>
        <taxon>Frankliniella</taxon>
    </lineage>
</organism>
<protein>
    <submittedName>
        <fullName evidence="3">Uncharacterized protein LOC127749362</fullName>
    </submittedName>
</protein>
<dbReference type="RefSeq" id="XP_052123263.1">
    <property type="nucleotide sequence ID" value="XM_052267303.1"/>
</dbReference>
<feature type="region of interest" description="Disordered" evidence="1">
    <location>
        <begin position="1"/>
        <end position="27"/>
    </location>
</feature>
<evidence type="ECO:0000313" key="3">
    <source>
        <dbReference type="RefSeq" id="XP_052123263.1"/>
    </source>
</evidence>
<reference evidence="3" key="1">
    <citation type="submission" date="2025-08" db="UniProtKB">
        <authorList>
            <consortium name="RefSeq"/>
        </authorList>
    </citation>
    <scope>IDENTIFICATION</scope>
    <source>
        <tissue evidence="3">Whole organism</tissue>
    </source>
</reference>
<name>A0A9C6U7I0_FRAOC</name>
<dbReference type="Proteomes" id="UP000504606">
    <property type="component" value="Unplaced"/>
</dbReference>